<dbReference type="CDD" id="cd06957">
    <property type="entry name" value="NR_DBD_PNR_like_2"/>
    <property type="match status" value="1"/>
</dbReference>
<evidence type="ECO:0000313" key="13">
    <source>
        <dbReference type="Proteomes" id="UP000694866"/>
    </source>
</evidence>
<keyword evidence="3" id="KW-0863">Zinc-finger</keyword>
<dbReference type="InterPro" id="IPR035500">
    <property type="entry name" value="NHR-like_dom_sf"/>
</dbReference>
<dbReference type="InterPro" id="IPR013088">
    <property type="entry name" value="Znf_NHR/GATA"/>
</dbReference>
<dbReference type="InterPro" id="IPR050274">
    <property type="entry name" value="Nuclear_hormone_rcpt_NR2"/>
</dbReference>
<keyword evidence="8 14" id="KW-0675">Receptor</keyword>
<dbReference type="KEGG" id="fas:105262932"/>
<dbReference type="Gene3D" id="3.30.50.10">
    <property type="entry name" value="Erythroid Transcription Factor GATA-1, subunit A"/>
    <property type="match status" value="1"/>
</dbReference>
<dbReference type="Gene3D" id="1.10.565.10">
    <property type="entry name" value="Retinoid X Receptor"/>
    <property type="match status" value="1"/>
</dbReference>
<dbReference type="PROSITE" id="PS00031">
    <property type="entry name" value="NUCLEAR_REC_DBD_1"/>
    <property type="match status" value="1"/>
</dbReference>
<keyword evidence="9" id="KW-0539">Nucleus</keyword>
<dbReference type="Pfam" id="PF00105">
    <property type="entry name" value="zf-C4"/>
    <property type="match status" value="1"/>
</dbReference>
<evidence type="ECO:0000256" key="8">
    <source>
        <dbReference type="ARBA" id="ARBA00023170"/>
    </source>
</evidence>
<keyword evidence="2" id="KW-0479">Metal-binding</keyword>
<dbReference type="InterPro" id="IPR001723">
    <property type="entry name" value="Nuclear_hrmn_rcpt"/>
</dbReference>
<evidence type="ECO:0000259" key="12">
    <source>
        <dbReference type="PROSITE" id="PS51843"/>
    </source>
</evidence>
<evidence type="ECO:0000256" key="7">
    <source>
        <dbReference type="ARBA" id="ARBA00023163"/>
    </source>
</evidence>
<dbReference type="PRINTS" id="PR00047">
    <property type="entry name" value="STROIDFINGER"/>
</dbReference>
<name>A0A9R1SU19_9HYME</name>
<dbReference type="AlphaFoldDB" id="A0A9R1SU19"/>
<dbReference type="SUPFAM" id="SSF57716">
    <property type="entry name" value="Glucocorticoid receptor-like (DNA-binding domain)"/>
    <property type="match status" value="1"/>
</dbReference>
<evidence type="ECO:0000313" key="14">
    <source>
        <dbReference type="RefSeq" id="XP_011297141.1"/>
    </source>
</evidence>
<feature type="compositionally biased region" description="Low complexity" evidence="10">
    <location>
        <begin position="95"/>
        <end position="106"/>
    </location>
</feature>
<evidence type="ECO:0000256" key="10">
    <source>
        <dbReference type="SAM" id="MobiDB-lite"/>
    </source>
</evidence>
<dbReference type="PROSITE" id="PS51843">
    <property type="entry name" value="NR_LBD"/>
    <property type="match status" value="1"/>
</dbReference>
<dbReference type="InterPro" id="IPR001628">
    <property type="entry name" value="Znf_hrmn_rcpt"/>
</dbReference>
<evidence type="ECO:0000256" key="2">
    <source>
        <dbReference type="ARBA" id="ARBA00022723"/>
    </source>
</evidence>
<evidence type="ECO:0000256" key="4">
    <source>
        <dbReference type="ARBA" id="ARBA00022833"/>
    </source>
</evidence>
<evidence type="ECO:0000256" key="3">
    <source>
        <dbReference type="ARBA" id="ARBA00022771"/>
    </source>
</evidence>
<evidence type="ECO:0000256" key="9">
    <source>
        <dbReference type="ARBA" id="ARBA00023242"/>
    </source>
</evidence>
<evidence type="ECO:0000256" key="5">
    <source>
        <dbReference type="ARBA" id="ARBA00023015"/>
    </source>
</evidence>
<evidence type="ECO:0000259" key="11">
    <source>
        <dbReference type="PROSITE" id="PS51030"/>
    </source>
</evidence>
<gene>
    <name evidence="14" type="primary">Hr83</name>
</gene>
<dbReference type="OrthoDB" id="5771769at2759"/>
<feature type="region of interest" description="Disordered" evidence="10">
    <location>
        <begin position="83"/>
        <end position="110"/>
    </location>
</feature>
<keyword evidence="4" id="KW-0862">Zinc</keyword>
<evidence type="ECO:0000256" key="6">
    <source>
        <dbReference type="ARBA" id="ARBA00023125"/>
    </source>
</evidence>
<dbReference type="InterPro" id="IPR000536">
    <property type="entry name" value="Nucl_hrmn_rcpt_lig-bd"/>
</dbReference>
<dbReference type="GO" id="GO:0003700">
    <property type="term" value="F:DNA-binding transcription factor activity"/>
    <property type="evidence" value="ECO:0007669"/>
    <property type="project" value="InterPro"/>
</dbReference>
<dbReference type="CTD" id="40783"/>
<dbReference type="SUPFAM" id="SSF48508">
    <property type="entry name" value="Nuclear receptor ligand-binding domain"/>
    <property type="match status" value="1"/>
</dbReference>
<keyword evidence="7" id="KW-0804">Transcription</keyword>
<accession>A0A9R1SU19</accession>
<dbReference type="GO" id="GO:0008270">
    <property type="term" value="F:zinc ion binding"/>
    <property type="evidence" value="ECO:0007669"/>
    <property type="project" value="UniProtKB-KW"/>
</dbReference>
<dbReference type="PRINTS" id="PR00398">
    <property type="entry name" value="STRDHORMONER"/>
</dbReference>
<keyword evidence="13" id="KW-1185">Reference proteome</keyword>
<dbReference type="Proteomes" id="UP000694866">
    <property type="component" value="Unplaced"/>
</dbReference>
<dbReference type="SMART" id="SM00399">
    <property type="entry name" value="ZnF_C4"/>
    <property type="match status" value="1"/>
</dbReference>
<dbReference type="GeneID" id="105262932"/>
<sequence length="329" mass="36219">MGRTLPTPVACKVCGDRSYGKHYGVYCCDGCSCFFKRSVRRGALYTCIAGTGSCSVDKARRNWCPHCRLKKCFAVEMNTAAVQEERGPRTRDRASSSLGSTTSWSSIEPPPSAFPPKINEGVYQEARITPNIFHPGLLCPPLFPRLISPGEAIHYEVSAQIFLSSIRGARGQREFSMLNSSDQTAILQQNWAAIFTLRAATWPIDLVELQSQNPTASKTIITCLSLARAAIRKLQLDEMEISCLETFVICRPELAETVEGLGAMSAARTKALESLIKHHQERENNSHRLAEILLILPILFTCCSKELASALFAPIIGEVALDRVIASIQ</sequence>
<dbReference type="PANTHER" id="PTHR24083">
    <property type="entry name" value="NUCLEAR HORMONE RECEPTOR"/>
    <property type="match status" value="1"/>
</dbReference>
<keyword evidence="6" id="KW-0238">DNA-binding</keyword>
<reference evidence="14" key="1">
    <citation type="submission" date="2025-08" db="UniProtKB">
        <authorList>
            <consortium name="RefSeq"/>
        </authorList>
    </citation>
    <scope>IDENTIFICATION</scope>
    <source>
        <strain evidence="14">USDA-PBARC FA_bdor</strain>
        <tissue evidence="14">Whole organism</tissue>
    </source>
</reference>
<keyword evidence="5" id="KW-0805">Transcription regulation</keyword>
<feature type="domain" description="Nuclear receptor" evidence="11">
    <location>
        <begin position="8"/>
        <end position="84"/>
    </location>
</feature>
<dbReference type="RefSeq" id="XP_011297141.1">
    <property type="nucleotide sequence ID" value="XM_011298839.1"/>
</dbReference>
<dbReference type="GO" id="GO:0005634">
    <property type="term" value="C:nucleus"/>
    <property type="evidence" value="ECO:0007669"/>
    <property type="project" value="UniProtKB-SubCell"/>
</dbReference>
<protein>
    <submittedName>
        <fullName evidence="14">Nuclear receptor subfamily 2 group E member 1</fullName>
    </submittedName>
</protein>
<feature type="domain" description="NR LBD" evidence="12">
    <location>
        <begin position="123"/>
        <end position="329"/>
    </location>
</feature>
<comment type="subcellular location">
    <subcellularLocation>
        <location evidence="1">Nucleus</location>
    </subcellularLocation>
</comment>
<feature type="compositionally biased region" description="Basic and acidic residues" evidence="10">
    <location>
        <begin position="83"/>
        <end position="94"/>
    </location>
</feature>
<organism evidence="13 14">
    <name type="scientific">Fopius arisanus</name>
    <dbReference type="NCBI Taxonomy" id="64838"/>
    <lineage>
        <taxon>Eukaryota</taxon>
        <taxon>Metazoa</taxon>
        <taxon>Ecdysozoa</taxon>
        <taxon>Arthropoda</taxon>
        <taxon>Hexapoda</taxon>
        <taxon>Insecta</taxon>
        <taxon>Pterygota</taxon>
        <taxon>Neoptera</taxon>
        <taxon>Endopterygota</taxon>
        <taxon>Hymenoptera</taxon>
        <taxon>Apocrita</taxon>
        <taxon>Ichneumonoidea</taxon>
        <taxon>Braconidae</taxon>
        <taxon>Opiinae</taxon>
        <taxon>Fopius</taxon>
    </lineage>
</organism>
<evidence type="ECO:0000256" key="1">
    <source>
        <dbReference type="ARBA" id="ARBA00004123"/>
    </source>
</evidence>
<proteinExistence type="predicted"/>
<dbReference type="SMART" id="SM00430">
    <property type="entry name" value="HOLI"/>
    <property type="match status" value="1"/>
</dbReference>
<dbReference type="GO" id="GO:0043565">
    <property type="term" value="F:sequence-specific DNA binding"/>
    <property type="evidence" value="ECO:0007669"/>
    <property type="project" value="InterPro"/>
</dbReference>
<dbReference type="PROSITE" id="PS51030">
    <property type="entry name" value="NUCLEAR_REC_DBD_2"/>
    <property type="match status" value="1"/>
</dbReference>